<dbReference type="Proteomes" id="UP001148629">
    <property type="component" value="Unassembled WGS sequence"/>
</dbReference>
<sequence length="773" mass="84811">MNQTMEKLQKMSESEYSSFIRVLFGLSSASPVAEDLTKDDTVGNLEWLDPTLNDSQKDAIRFALVSREVALIHGPPGTGKTHTLIELILQMIKLDQRILVCGPSNISVDNIVERLSPHKVPILRLGHPARLLPSVLNHSLDVLTQTSEAGAIVKDVRSEMDAKQASIKKTKSGRERKAIYADLKELRKEYRERERRCVSSLIGGSKVVLATLHGAGGFQLRNEEFDVVIIDEASQALEAQCWVPLLSAKKVVCAGDHLQLPPTIKSSNAKVKAVVKDGVKITKGATLETTLFDRLLALHGPSIKRMLTTQYRMHESIMRFPSDELYESKLIAADAVKHRLLKDLDYEVDGNEDTNEPLIFIDTQGGDFPEKNEEDDKDNPKKGRASLHGESKSNEMEAALVRQHVKQLVEAGVRPEDIAVVTPYNAQFNSKLAILAPLKDKFPGIELGSVDGFQGREKEAVIVSLVRSNSEGEVGFLGEKRRLNGYDTELIVWLVVDASRRILDEAMSTNEREGALTEEISPEWPASGDEPRGKMDPGPLKPTGPPGHWPSVVETKLATHGLNDRHKGLRGSCLQRKRPGCLMLRSSLYSLLCPFCRQDDTPWVRGRVRRQPHLSNPCLGSAQANSAGSPPRHMASSVQQLLDNVLHGPTRPVLRPLCALDQGADLGVLNGSPVSILFTAAASGAVAADAARCQPPTRTAPCPYVFVSNLVVLFLHLDFCSPFLDGKGEFYRNAINLPVASSLPTLLSLFHAVSCRALEVTLQACQQPDCSTK</sequence>
<evidence type="ECO:0000313" key="1">
    <source>
        <dbReference type="EMBL" id="KAJ3523545.1"/>
    </source>
</evidence>
<protein>
    <submittedName>
        <fullName evidence="1">Uncharacterized protein</fullName>
    </submittedName>
</protein>
<proteinExistence type="predicted"/>
<reference evidence="1" key="1">
    <citation type="submission" date="2022-08" db="EMBL/GenBank/DDBJ databases">
        <title>Genome Sequence of Fusarium decemcellulare.</title>
        <authorList>
            <person name="Buettner E."/>
        </authorList>
    </citation>
    <scope>NUCLEOTIDE SEQUENCE</scope>
    <source>
        <strain evidence="1">Babe19</strain>
    </source>
</reference>
<comment type="caution">
    <text evidence="1">The sequence shown here is derived from an EMBL/GenBank/DDBJ whole genome shotgun (WGS) entry which is preliminary data.</text>
</comment>
<organism evidence="1 2">
    <name type="scientific">Fusarium decemcellulare</name>
    <dbReference type="NCBI Taxonomy" id="57161"/>
    <lineage>
        <taxon>Eukaryota</taxon>
        <taxon>Fungi</taxon>
        <taxon>Dikarya</taxon>
        <taxon>Ascomycota</taxon>
        <taxon>Pezizomycotina</taxon>
        <taxon>Sordariomycetes</taxon>
        <taxon>Hypocreomycetidae</taxon>
        <taxon>Hypocreales</taxon>
        <taxon>Nectriaceae</taxon>
        <taxon>Fusarium</taxon>
        <taxon>Fusarium decemcellulare species complex</taxon>
    </lineage>
</organism>
<evidence type="ECO:0000313" key="2">
    <source>
        <dbReference type="Proteomes" id="UP001148629"/>
    </source>
</evidence>
<accession>A0ACC1RNQ6</accession>
<gene>
    <name evidence="1" type="ORF">NM208_g12409</name>
</gene>
<keyword evidence="2" id="KW-1185">Reference proteome</keyword>
<name>A0ACC1RNQ6_9HYPO</name>
<dbReference type="EMBL" id="JANRMS010002234">
    <property type="protein sequence ID" value="KAJ3523545.1"/>
    <property type="molecule type" value="Genomic_DNA"/>
</dbReference>